<evidence type="ECO:0000256" key="5">
    <source>
        <dbReference type="ARBA" id="ARBA00023274"/>
    </source>
</evidence>
<dbReference type="GO" id="GO:0003735">
    <property type="term" value="F:structural constituent of ribosome"/>
    <property type="evidence" value="ECO:0007669"/>
    <property type="project" value="InterPro"/>
</dbReference>
<reference evidence="12" key="1">
    <citation type="submission" date="2019-07" db="EMBL/GenBank/DDBJ databases">
        <title>Helicobacter labacensis sp. nov., Helicobacter mehlei sp. nov. and Helicobacter vulpis sp. nov., isolated from gastric mucosa of red fox (Vulpis vulpis).</title>
        <authorList>
            <person name="Papic B."/>
        </authorList>
    </citation>
    <scope>NUCLEOTIDE SEQUENCE [LARGE SCALE GENOMIC DNA]</scope>
    <source>
        <strain evidence="12">L8b</strain>
    </source>
</reference>
<dbReference type="PANTHER" id="PTHR13501">
    <property type="entry name" value="CHLOROPLAST 50S RIBOSOMAL PROTEIN L22-RELATED"/>
    <property type="match status" value="1"/>
</dbReference>
<dbReference type="InterPro" id="IPR036394">
    <property type="entry name" value="Ribosomal_uL22_sf"/>
</dbReference>
<reference evidence="11 12" key="2">
    <citation type="submission" date="2019-07" db="EMBL/GenBank/DDBJ databases">
        <title>Helicobacter labacensis sp. nov., Helicobacter mehlei sp. nov. and Helicobacter vulpis sp. nov., isolated from gastric mucosa of red fox (Vulpis vulpis).</title>
        <authorList>
            <person name="Kusar D."/>
            <person name="Gruntar I."/>
            <person name="Pate M."/>
            <person name="Zajc U."/>
            <person name="Ocepek M."/>
        </authorList>
    </citation>
    <scope>NUCLEOTIDE SEQUENCE [LARGE SCALE GENOMIC DNA]</scope>
    <source>
        <strain evidence="11 12">L8b</strain>
    </source>
</reference>
<keyword evidence="4 7" id="KW-0689">Ribosomal protein</keyword>
<evidence type="ECO:0000256" key="2">
    <source>
        <dbReference type="ARBA" id="ARBA00022730"/>
    </source>
</evidence>
<dbReference type="AlphaFoldDB" id="A0A553UUQ6"/>
<evidence type="ECO:0000256" key="7">
    <source>
        <dbReference type="HAMAP-Rule" id="MF_01331"/>
    </source>
</evidence>
<evidence type="ECO:0000256" key="10">
    <source>
        <dbReference type="RuleBase" id="RU004008"/>
    </source>
</evidence>
<gene>
    <name evidence="7 11" type="primary">rplV</name>
    <name evidence="11" type="ORF">FNE76_04665</name>
</gene>
<evidence type="ECO:0000256" key="9">
    <source>
        <dbReference type="RuleBase" id="RU004006"/>
    </source>
</evidence>
<dbReference type="HAMAP" id="MF_01331_B">
    <property type="entry name" value="Ribosomal_uL22_B"/>
    <property type="match status" value="1"/>
</dbReference>
<comment type="subunit">
    <text evidence="7 9">Part of the 50S ribosomal subunit.</text>
</comment>
<dbReference type="Pfam" id="PF00237">
    <property type="entry name" value="Ribosomal_L22"/>
    <property type="match status" value="1"/>
</dbReference>
<dbReference type="GO" id="GO:0006412">
    <property type="term" value="P:translation"/>
    <property type="evidence" value="ECO:0007669"/>
    <property type="project" value="UniProtKB-UniRule"/>
</dbReference>
<accession>A0A553UUQ6</accession>
<dbReference type="NCBIfam" id="TIGR01044">
    <property type="entry name" value="rplV_bact"/>
    <property type="match status" value="1"/>
</dbReference>
<dbReference type="GO" id="GO:0019843">
    <property type="term" value="F:rRNA binding"/>
    <property type="evidence" value="ECO:0007669"/>
    <property type="project" value="UniProtKB-UniRule"/>
</dbReference>
<sequence>MSVALLRYTRLSPTKARLLARQVQGMNAEVAIARLEFTPNKAARILSRVISAAVYNGQYDSKEVEVLSCRVDAGPVLRRHMPRARGRATSIRKPTAHIRVEVGKGGQK</sequence>
<dbReference type="SUPFAM" id="SSF54843">
    <property type="entry name" value="Ribosomal protein L22"/>
    <property type="match status" value="1"/>
</dbReference>
<comment type="function">
    <text evidence="7 10">This protein binds specifically to 23S rRNA; its binding is stimulated by other ribosomal proteins, e.g., L4, L17, and L20. It is important during the early stages of 50S assembly. It makes multiple contacts with different domains of the 23S rRNA in the assembled 50S subunit and ribosome.</text>
</comment>
<dbReference type="InterPro" id="IPR018260">
    <property type="entry name" value="Ribosomal_uL22_CS"/>
</dbReference>
<keyword evidence="12" id="KW-1185">Reference proteome</keyword>
<dbReference type="RefSeq" id="WP_120948253.1">
    <property type="nucleotide sequence ID" value="NZ_QXQP01000006.1"/>
</dbReference>
<comment type="similarity">
    <text evidence="1 7 8">Belongs to the universal ribosomal protein uL22 family.</text>
</comment>
<proteinExistence type="inferred from homology"/>
<evidence type="ECO:0000256" key="4">
    <source>
        <dbReference type="ARBA" id="ARBA00022980"/>
    </source>
</evidence>
<dbReference type="InterPro" id="IPR001063">
    <property type="entry name" value="Ribosomal_uL22"/>
</dbReference>
<keyword evidence="2 7" id="KW-0699">rRNA-binding</keyword>
<dbReference type="GO" id="GO:0022625">
    <property type="term" value="C:cytosolic large ribosomal subunit"/>
    <property type="evidence" value="ECO:0007669"/>
    <property type="project" value="TreeGrafter"/>
</dbReference>
<dbReference type="EMBL" id="VKGC01000009">
    <property type="protein sequence ID" value="TSA83946.1"/>
    <property type="molecule type" value="Genomic_DNA"/>
</dbReference>
<dbReference type="InterPro" id="IPR047867">
    <property type="entry name" value="Ribosomal_uL22_bac/org-type"/>
</dbReference>
<dbReference type="PANTHER" id="PTHR13501:SF8">
    <property type="entry name" value="LARGE RIBOSOMAL SUBUNIT PROTEIN UL22M"/>
    <property type="match status" value="1"/>
</dbReference>
<evidence type="ECO:0000313" key="11">
    <source>
        <dbReference type="EMBL" id="TSA83946.1"/>
    </source>
</evidence>
<protein>
    <recommendedName>
        <fullName evidence="6 7">Large ribosomal subunit protein uL22</fullName>
    </recommendedName>
</protein>
<name>A0A553UUQ6_9HELI</name>
<evidence type="ECO:0000256" key="3">
    <source>
        <dbReference type="ARBA" id="ARBA00022884"/>
    </source>
</evidence>
<organism evidence="11 12">
    <name type="scientific">Helicobacter mehlei</name>
    <dbReference type="NCBI Taxonomy" id="2316080"/>
    <lineage>
        <taxon>Bacteria</taxon>
        <taxon>Pseudomonadati</taxon>
        <taxon>Campylobacterota</taxon>
        <taxon>Epsilonproteobacteria</taxon>
        <taxon>Campylobacterales</taxon>
        <taxon>Helicobacteraceae</taxon>
        <taxon>Helicobacter</taxon>
    </lineage>
</organism>
<evidence type="ECO:0000313" key="12">
    <source>
        <dbReference type="Proteomes" id="UP000319322"/>
    </source>
</evidence>
<dbReference type="InterPro" id="IPR005727">
    <property type="entry name" value="Ribosomal_uL22_bac/chlpt-type"/>
</dbReference>
<evidence type="ECO:0000256" key="1">
    <source>
        <dbReference type="ARBA" id="ARBA00009451"/>
    </source>
</evidence>
<comment type="function">
    <text evidence="7">The globular domain of the protein is located near the polypeptide exit tunnel on the outside of the subunit, while an extended beta-hairpin is found that lines the wall of the exit tunnel in the center of the 70S ribosome.</text>
</comment>
<dbReference type="OrthoDB" id="9805969at2"/>
<evidence type="ECO:0000256" key="6">
    <source>
        <dbReference type="ARBA" id="ARBA00035207"/>
    </source>
</evidence>
<dbReference type="Proteomes" id="UP000319322">
    <property type="component" value="Unassembled WGS sequence"/>
</dbReference>
<dbReference type="CDD" id="cd00336">
    <property type="entry name" value="Ribosomal_L22"/>
    <property type="match status" value="1"/>
</dbReference>
<comment type="caution">
    <text evidence="11">The sequence shown here is derived from an EMBL/GenBank/DDBJ whole genome shotgun (WGS) entry which is preliminary data.</text>
</comment>
<keyword evidence="5 7" id="KW-0687">Ribonucleoprotein</keyword>
<dbReference type="PROSITE" id="PS00464">
    <property type="entry name" value="RIBOSOMAL_L22"/>
    <property type="match status" value="1"/>
</dbReference>
<evidence type="ECO:0000256" key="8">
    <source>
        <dbReference type="RuleBase" id="RU004005"/>
    </source>
</evidence>
<dbReference type="Gene3D" id="3.90.470.10">
    <property type="entry name" value="Ribosomal protein L22/L17"/>
    <property type="match status" value="1"/>
</dbReference>
<keyword evidence="3 7" id="KW-0694">RNA-binding</keyword>